<evidence type="ECO:0000313" key="2">
    <source>
        <dbReference type="EMBL" id="KAH7021533.1"/>
    </source>
</evidence>
<dbReference type="OrthoDB" id="4740614at2759"/>
<gene>
    <name evidence="2" type="ORF">B0I36DRAFT_32789</name>
    <name evidence="1" type="ORF">B0I36DRAFT_52854</name>
</gene>
<evidence type="ECO:0000313" key="3">
    <source>
        <dbReference type="Proteomes" id="UP000756346"/>
    </source>
</evidence>
<protein>
    <submittedName>
        <fullName evidence="2">Uncharacterized protein</fullName>
    </submittedName>
</protein>
<dbReference type="EMBL" id="JAGTJQ010000010">
    <property type="protein sequence ID" value="KAH7021533.1"/>
    <property type="molecule type" value="Genomic_DNA"/>
</dbReference>
<keyword evidence="3" id="KW-1185">Reference proteome</keyword>
<dbReference type="AlphaFoldDB" id="A0A9P8XZQ2"/>
<comment type="caution">
    <text evidence="2">The sequence shown here is derived from an EMBL/GenBank/DDBJ whole genome shotgun (WGS) entry which is preliminary data.</text>
</comment>
<organism evidence="2 3">
    <name type="scientific">Microdochium trichocladiopsis</name>
    <dbReference type="NCBI Taxonomy" id="1682393"/>
    <lineage>
        <taxon>Eukaryota</taxon>
        <taxon>Fungi</taxon>
        <taxon>Dikarya</taxon>
        <taxon>Ascomycota</taxon>
        <taxon>Pezizomycotina</taxon>
        <taxon>Sordariomycetes</taxon>
        <taxon>Xylariomycetidae</taxon>
        <taxon>Xylariales</taxon>
        <taxon>Microdochiaceae</taxon>
        <taxon>Microdochium</taxon>
    </lineage>
</organism>
<name>A0A9P8XZQ2_9PEZI</name>
<evidence type="ECO:0000313" key="1">
    <source>
        <dbReference type="EMBL" id="KAH7012654.1"/>
    </source>
</evidence>
<reference evidence="2" key="1">
    <citation type="journal article" date="2021" name="Nat. Commun.">
        <title>Genetic determinants of endophytism in the Arabidopsis root mycobiome.</title>
        <authorList>
            <person name="Mesny F."/>
            <person name="Miyauchi S."/>
            <person name="Thiergart T."/>
            <person name="Pickel B."/>
            <person name="Atanasova L."/>
            <person name="Karlsson M."/>
            <person name="Huettel B."/>
            <person name="Barry K.W."/>
            <person name="Haridas S."/>
            <person name="Chen C."/>
            <person name="Bauer D."/>
            <person name="Andreopoulos W."/>
            <person name="Pangilinan J."/>
            <person name="LaButti K."/>
            <person name="Riley R."/>
            <person name="Lipzen A."/>
            <person name="Clum A."/>
            <person name="Drula E."/>
            <person name="Henrissat B."/>
            <person name="Kohler A."/>
            <person name="Grigoriev I.V."/>
            <person name="Martin F.M."/>
            <person name="Hacquard S."/>
        </authorList>
    </citation>
    <scope>NUCLEOTIDE SEQUENCE</scope>
    <source>
        <strain evidence="2">MPI-CAGE-CH-0230</strain>
    </source>
</reference>
<dbReference type="GeneID" id="70184070"/>
<dbReference type="EMBL" id="JAGTJQ010000014">
    <property type="protein sequence ID" value="KAH7012654.1"/>
    <property type="molecule type" value="Genomic_DNA"/>
</dbReference>
<sequence length="245" mass="27563">MIGEETGVDFESVHLAGLDMAELRRAAQPGLTPRELARLGWAAKRGREEEEAMFVRLGQSFDRTISRCEQRIGQVPVETLCWLASRDPGRPAPQPFELKQEARTRERYRAYWRQYLCYCVRAYRLGRSEARTKRHIRLSDAQWLALVNLVDALSSSASNRGGGLVVPGNMERDEDLDARVFTFCISSLKQQVIVDQFKNPLLHFTAVLAIDPARAKWRAPGEFTGTLAGLAWCSRVLLLDGGSLA</sequence>
<accession>A0A9P8XZQ2</accession>
<dbReference type="Proteomes" id="UP000756346">
    <property type="component" value="Unassembled WGS sequence"/>
</dbReference>
<proteinExistence type="predicted"/>
<dbReference type="RefSeq" id="XP_046007734.1">
    <property type="nucleotide sequence ID" value="XM_046154524.1"/>
</dbReference>